<comment type="caution">
    <text evidence="1">The sequence shown here is derived from an EMBL/GenBank/DDBJ whole genome shotgun (WGS) entry which is preliminary data.</text>
</comment>
<keyword evidence="2" id="KW-1185">Reference proteome</keyword>
<organism evidence="1 2">
    <name type="scientific">Smallanthus sonchifolius</name>
    <dbReference type="NCBI Taxonomy" id="185202"/>
    <lineage>
        <taxon>Eukaryota</taxon>
        <taxon>Viridiplantae</taxon>
        <taxon>Streptophyta</taxon>
        <taxon>Embryophyta</taxon>
        <taxon>Tracheophyta</taxon>
        <taxon>Spermatophyta</taxon>
        <taxon>Magnoliopsida</taxon>
        <taxon>eudicotyledons</taxon>
        <taxon>Gunneridae</taxon>
        <taxon>Pentapetalae</taxon>
        <taxon>asterids</taxon>
        <taxon>campanulids</taxon>
        <taxon>Asterales</taxon>
        <taxon>Asteraceae</taxon>
        <taxon>Asteroideae</taxon>
        <taxon>Heliantheae alliance</taxon>
        <taxon>Millerieae</taxon>
        <taxon>Smallanthus</taxon>
    </lineage>
</organism>
<proteinExistence type="predicted"/>
<protein>
    <submittedName>
        <fullName evidence="1">Uncharacterized protein</fullName>
    </submittedName>
</protein>
<reference evidence="1 2" key="2">
    <citation type="journal article" date="2022" name="Mol. Ecol. Resour.">
        <title>The genomes of chicory, endive, great burdock and yacon provide insights into Asteraceae paleo-polyploidization history and plant inulin production.</title>
        <authorList>
            <person name="Fan W."/>
            <person name="Wang S."/>
            <person name="Wang H."/>
            <person name="Wang A."/>
            <person name="Jiang F."/>
            <person name="Liu H."/>
            <person name="Zhao H."/>
            <person name="Xu D."/>
            <person name="Zhang Y."/>
        </authorList>
    </citation>
    <scope>NUCLEOTIDE SEQUENCE [LARGE SCALE GENOMIC DNA]</scope>
    <source>
        <strain evidence="2">cv. Yunnan</strain>
        <tissue evidence="1">Leaves</tissue>
    </source>
</reference>
<reference evidence="2" key="1">
    <citation type="journal article" date="2022" name="Mol. Ecol. Resour.">
        <title>The genomes of chicory, endive, great burdock and yacon provide insights into Asteraceae palaeo-polyploidization history and plant inulin production.</title>
        <authorList>
            <person name="Fan W."/>
            <person name="Wang S."/>
            <person name="Wang H."/>
            <person name="Wang A."/>
            <person name="Jiang F."/>
            <person name="Liu H."/>
            <person name="Zhao H."/>
            <person name="Xu D."/>
            <person name="Zhang Y."/>
        </authorList>
    </citation>
    <scope>NUCLEOTIDE SEQUENCE [LARGE SCALE GENOMIC DNA]</scope>
    <source>
        <strain evidence="2">cv. Yunnan</strain>
    </source>
</reference>
<name>A0ACB9JFM1_9ASTR</name>
<evidence type="ECO:0000313" key="2">
    <source>
        <dbReference type="Proteomes" id="UP001056120"/>
    </source>
</evidence>
<dbReference type="Proteomes" id="UP001056120">
    <property type="component" value="Linkage Group LG04"/>
</dbReference>
<accession>A0ACB9JFM1</accession>
<gene>
    <name evidence="1" type="ORF">L1987_11885</name>
</gene>
<dbReference type="EMBL" id="CM042021">
    <property type="protein sequence ID" value="KAI3818082.1"/>
    <property type="molecule type" value="Genomic_DNA"/>
</dbReference>
<sequence length="77" mass="8859">MTKVRTEDAAADVAQPPGLWILELICNLTVVMESLEAVLSDTISGGGDERGVWCRRQRLFFLSHRDQHTLERDERYR</sequence>
<evidence type="ECO:0000313" key="1">
    <source>
        <dbReference type="EMBL" id="KAI3818082.1"/>
    </source>
</evidence>